<keyword evidence="1" id="KW-1133">Transmembrane helix</keyword>
<evidence type="ECO:0000256" key="1">
    <source>
        <dbReference type="SAM" id="Phobius"/>
    </source>
</evidence>
<dbReference type="OrthoDB" id="9907685at2"/>
<dbReference type="Proteomes" id="UP000054773">
    <property type="component" value="Unassembled WGS sequence"/>
</dbReference>
<comment type="caution">
    <text evidence="2">The sequence shown here is derived from an EMBL/GenBank/DDBJ whole genome shotgun (WGS) entry which is preliminary data.</text>
</comment>
<evidence type="ECO:0000313" key="2">
    <source>
        <dbReference type="EMBL" id="KTC99845.1"/>
    </source>
</evidence>
<feature type="transmembrane region" description="Helical" evidence="1">
    <location>
        <begin position="12"/>
        <end position="30"/>
    </location>
</feature>
<keyword evidence="3" id="KW-1185">Reference proteome</keyword>
<accession>A0A0W0TWM2</accession>
<dbReference type="AlphaFoldDB" id="A0A0W0TWM2"/>
<protein>
    <submittedName>
        <fullName evidence="2">Uncharacterized protein</fullName>
    </submittedName>
</protein>
<evidence type="ECO:0000313" key="3">
    <source>
        <dbReference type="Proteomes" id="UP000054773"/>
    </source>
</evidence>
<keyword evidence="1" id="KW-0472">Membrane</keyword>
<dbReference type="RefSeq" id="WP_058525384.1">
    <property type="nucleotide sequence ID" value="NZ_CAAAHY010000020.1"/>
</dbReference>
<reference evidence="2 3" key="1">
    <citation type="submission" date="2015-11" db="EMBL/GenBank/DDBJ databases">
        <title>Genomic analysis of 38 Legionella species identifies large and diverse effector repertoires.</title>
        <authorList>
            <person name="Burstein D."/>
            <person name="Amaro F."/>
            <person name="Zusman T."/>
            <person name="Lifshitz Z."/>
            <person name="Cohen O."/>
            <person name="Gilbert J.A."/>
            <person name="Pupko T."/>
            <person name="Shuman H.A."/>
            <person name="Segal G."/>
        </authorList>
    </citation>
    <scope>NUCLEOTIDE SEQUENCE [LARGE SCALE GENOMIC DNA]</scope>
    <source>
        <strain evidence="2 3">SE-32A-C8</strain>
    </source>
</reference>
<keyword evidence="1" id="KW-0812">Transmembrane</keyword>
<dbReference type="EMBL" id="LNYA01000002">
    <property type="protein sequence ID" value="KTC99845.1"/>
    <property type="molecule type" value="Genomic_DNA"/>
</dbReference>
<dbReference type="PATRIC" id="fig|448.7.peg.205"/>
<proteinExistence type="predicted"/>
<organism evidence="2 3">
    <name type="scientific">Legionella erythra</name>
    <dbReference type="NCBI Taxonomy" id="448"/>
    <lineage>
        <taxon>Bacteria</taxon>
        <taxon>Pseudomonadati</taxon>
        <taxon>Pseudomonadota</taxon>
        <taxon>Gammaproteobacteria</taxon>
        <taxon>Legionellales</taxon>
        <taxon>Legionellaceae</taxon>
        <taxon>Legionella</taxon>
    </lineage>
</organism>
<gene>
    <name evidence="2" type="ORF">Lery_0199</name>
</gene>
<name>A0A0W0TWM2_LEGER</name>
<sequence>MFSKREKEVIKTLGNVGAWMAAVFSVAYLVNEGLQQDMGDEPNTAEIDPALMIHGLDFDFFDDDLDFSATSFSFGK</sequence>